<protein>
    <submittedName>
        <fullName evidence="3">Uncharacterized protein</fullName>
    </submittedName>
</protein>
<dbReference type="InterPro" id="IPR021696">
    <property type="entry name" value="DUF3279"/>
</dbReference>
<feature type="domain" description="DUF3279" evidence="1">
    <location>
        <begin position="5"/>
        <end position="34"/>
    </location>
</feature>
<dbReference type="AlphaFoldDB" id="A0A7X5QIN7"/>
<evidence type="ECO:0000259" key="1">
    <source>
        <dbReference type="Pfam" id="PF11682"/>
    </source>
</evidence>
<dbReference type="Pfam" id="PF25165">
    <property type="entry name" value="DUF7828"/>
    <property type="match status" value="1"/>
</dbReference>
<comment type="caution">
    <text evidence="3">The sequence shown here is derived from an EMBL/GenBank/DDBJ whole genome shotgun (WGS) entry which is preliminary data.</text>
</comment>
<dbReference type="InterPro" id="IPR057150">
    <property type="entry name" value="DUF7828"/>
</dbReference>
<gene>
    <name evidence="3" type="ORF">C5470_00815</name>
</gene>
<dbReference type="Proteomes" id="UP000547931">
    <property type="component" value="Unassembled WGS sequence"/>
</dbReference>
<accession>A0A7X5QIN7</accession>
<evidence type="ECO:0000259" key="2">
    <source>
        <dbReference type="Pfam" id="PF25165"/>
    </source>
</evidence>
<name>A0A7X5QIN7_9GAMM</name>
<keyword evidence="4" id="KW-1185">Reference proteome</keyword>
<evidence type="ECO:0000313" key="3">
    <source>
        <dbReference type="EMBL" id="NHB95036.1"/>
    </source>
</evidence>
<feature type="domain" description="DUF7828" evidence="2">
    <location>
        <begin position="48"/>
        <end position="96"/>
    </location>
</feature>
<reference evidence="3 4" key="1">
    <citation type="submission" date="2018-02" db="EMBL/GenBank/DDBJ databases">
        <authorList>
            <person name="Machado R.A."/>
        </authorList>
    </citation>
    <scope>NUCLEOTIDE SEQUENCE [LARGE SCALE GENOMIC DNA]</scope>
    <source>
        <strain evidence="3 4">DSM 23271</strain>
    </source>
</reference>
<sequence length="101" mass="11356">MCKADWHCTECSTDYYGEHYCLSYGTGRFSRETTTGGISNIRRRHMCFMKCYLARNPRGYLVNAQQAVGEVEGRIWTGISCGCRLILHAGLQGTPPSLNMP</sequence>
<organism evidence="3 4">
    <name type="scientific">Photorhabdus stackebrandtii</name>
    <dbReference type="NCBI Taxonomy" id="1123042"/>
    <lineage>
        <taxon>Bacteria</taxon>
        <taxon>Pseudomonadati</taxon>
        <taxon>Pseudomonadota</taxon>
        <taxon>Gammaproteobacteria</taxon>
        <taxon>Enterobacterales</taxon>
        <taxon>Morganellaceae</taxon>
        <taxon>Photorhabdus</taxon>
    </lineage>
</organism>
<dbReference type="EMBL" id="PUJV01000001">
    <property type="protein sequence ID" value="NHB95036.1"/>
    <property type="molecule type" value="Genomic_DNA"/>
</dbReference>
<proteinExistence type="predicted"/>
<evidence type="ECO:0000313" key="4">
    <source>
        <dbReference type="Proteomes" id="UP000547931"/>
    </source>
</evidence>
<dbReference type="Pfam" id="PF11682">
    <property type="entry name" value="Zn_ribbon_11"/>
    <property type="match status" value="1"/>
</dbReference>